<dbReference type="KEGG" id="aten:116298224"/>
<keyword evidence="4" id="KW-0539">Nucleus</keyword>
<protein>
    <submittedName>
        <fullName evidence="7">Enhancer of split mgamma protein-like</fullName>
    </submittedName>
</protein>
<evidence type="ECO:0000256" key="2">
    <source>
        <dbReference type="ARBA" id="ARBA00023015"/>
    </source>
</evidence>
<dbReference type="SMART" id="SM00353">
    <property type="entry name" value="HLH"/>
    <property type="match status" value="1"/>
</dbReference>
<evidence type="ECO:0000313" key="7">
    <source>
        <dbReference type="RefSeq" id="XP_031562471.1"/>
    </source>
</evidence>
<name>A0A6P8I4S5_ACTTE</name>
<organism evidence="6 7">
    <name type="scientific">Actinia tenebrosa</name>
    <name type="common">Australian red waratah sea anemone</name>
    <dbReference type="NCBI Taxonomy" id="6105"/>
    <lineage>
        <taxon>Eukaryota</taxon>
        <taxon>Metazoa</taxon>
        <taxon>Cnidaria</taxon>
        <taxon>Anthozoa</taxon>
        <taxon>Hexacorallia</taxon>
        <taxon>Actiniaria</taxon>
        <taxon>Actiniidae</taxon>
        <taxon>Actinia</taxon>
    </lineage>
</organism>
<comment type="subcellular location">
    <subcellularLocation>
        <location evidence="1">Nucleus</location>
    </subcellularLocation>
</comment>
<evidence type="ECO:0000256" key="3">
    <source>
        <dbReference type="ARBA" id="ARBA00023163"/>
    </source>
</evidence>
<dbReference type="RefSeq" id="XP_031562471.1">
    <property type="nucleotide sequence ID" value="XM_031706611.1"/>
</dbReference>
<proteinExistence type="predicted"/>
<dbReference type="PROSITE" id="PS50888">
    <property type="entry name" value="BHLH"/>
    <property type="match status" value="1"/>
</dbReference>
<keyword evidence="3" id="KW-0804">Transcription</keyword>
<dbReference type="Pfam" id="PF00010">
    <property type="entry name" value="HLH"/>
    <property type="match status" value="1"/>
</dbReference>
<evidence type="ECO:0000313" key="6">
    <source>
        <dbReference type="Proteomes" id="UP000515163"/>
    </source>
</evidence>
<dbReference type="AlphaFoldDB" id="A0A6P8I4S5"/>
<reference evidence="7" key="1">
    <citation type="submission" date="2025-08" db="UniProtKB">
        <authorList>
            <consortium name="RefSeq"/>
        </authorList>
    </citation>
    <scope>IDENTIFICATION</scope>
    <source>
        <tissue evidence="7">Tentacle</tissue>
    </source>
</reference>
<evidence type="ECO:0000256" key="1">
    <source>
        <dbReference type="ARBA" id="ARBA00004123"/>
    </source>
</evidence>
<dbReference type="InParanoid" id="A0A6P8I4S5"/>
<dbReference type="InterPro" id="IPR011598">
    <property type="entry name" value="bHLH_dom"/>
</dbReference>
<dbReference type="OrthoDB" id="5970435at2759"/>
<dbReference type="GO" id="GO:0005634">
    <property type="term" value="C:nucleus"/>
    <property type="evidence" value="ECO:0007669"/>
    <property type="project" value="UniProtKB-SubCell"/>
</dbReference>
<dbReference type="PANTHER" id="PTHR10985">
    <property type="entry name" value="BASIC HELIX-LOOP-HELIX TRANSCRIPTION FACTOR, HES-RELATED"/>
    <property type="match status" value="1"/>
</dbReference>
<sequence length="207" mass="24123">MPINADCMNADLYAHKMTDTTLKDDVPKAGKYNKPLLERQRRARINKSLEQIKELILSSLYQDDPKTFAEKNNERMDKAEILEFAVDHIKDLTFMRYASRTTKRTSSPPTLHDQMIEPRLQYLNYSSPTPAMPHTNYLASKRPRLEPQPWMNLIRCTDRCCVQYYGNISPIPSPTLSTDHGDVDEKINEQTKVKESLDYSNSVWRPW</sequence>
<dbReference type="InterPro" id="IPR036638">
    <property type="entry name" value="HLH_DNA-bd_sf"/>
</dbReference>
<feature type="domain" description="BHLH" evidence="5">
    <location>
        <begin position="29"/>
        <end position="92"/>
    </location>
</feature>
<dbReference type="Gene3D" id="4.10.280.10">
    <property type="entry name" value="Helix-loop-helix DNA-binding domain"/>
    <property type="match status" value="1"/>
</dbReference>
<dbReference type="Proteomes" id="UP000515163">
    <property type="component" value="Unplaced"/>
</dbReference>
<dbReference type="GeneID" id="116298224"/>
<dbReference type="GO" id="GO:0046983">
    <property type="term" value="F:protein dimerization activity"/>
    <property type="evidence" value="ECO:0007669"/>
    <property type="project" value="InterPro"/>
</dbReference>
<keyword evidence="6" id="KW-1185">Reference proteome</keyword>
<evidence type="ECO:0000256" key="4">
    <source>
        <dbReference type="ARBA" id="ARBA00023242"/>
    </source>
</evidence>
<gene>
    <name evidence="7" type="primary">LOC116298224</name>
</gene>
<evidence type="ECO:0000259" key="5">
    <source>
        <dbReference type="PROSITE" id="PS50888"/>
    </source>
</evidence>
<dbReference type="InterPro" id="IPR050370">
    <property type="entry name" value="HES_HEY"/>
</dbReference>
<accession>A0A6P8I4S5</accession>
<dbReference type="SUPFAM" id="SSF47459">
    <property type="entry name" value="HLH, helix-loop-helix DNA-binding domain"/>
    <property type="match status" value="1"/>
</dbReference>
<keyword evidence="2" id="KW-0805">Transcription regulation</keyword>